<dbReference type="Gene3D" id="3.90.1150.30">
    <property type="match status" value="1"/>
</dbReference>
<dbReference type="InterPro" id="IPR038056">
    <property type="entry name" value="YjbR-like_sf"/>
</dbReference>
<keyword evidence="2" id="KW-1185">Reference proteome</keyword>
<name>A0A438MG89_9ACTN</name>
<dbReference type="EMBL" id="SAUN01000001">
    <property type="protein sequence ID" value="RVX44849.1"/>
    <property type="molecule type" value="Genomic_DNA"/>
</dbReference>
<comment type="caution">
    <text evidence="1">The sequence shown here is derived from an EMBL/GenBank/DDBJ whole genome shotgun (WGS) entry which is preliminary data.</text>
</comment>
<dbReference type="InterPro" id="IPR058532">
    <property type="entry name" value="YjbR/MT2646/Rv2570-like"/>
</dbReference>
<dbReference type="SUPFAM" id="SSF142906">
    <property type="entry name" value="YjbR-like"/>
    <property type="match status" value="1"/>
</dbReference>
<gene>
    <name evidence="1" type="ORF">EDD27_7600</name>
</gene>
<organism evidence="1 2">
    <name type="scientific">Nonomuraea polychroma</name>
    <dbReference type="NCBI Taxonomy" id="46176"/>
    <lineage>
        <taxon>Bacteria</taxon>
        <taxon>Bacillati</taxon>
        <taxon>Actinomycetota</taxon>
        <taxon>Actinomycetes</taxon>
        <taxon>Streptosporangiales</taxon>
        <taxon>Streptosporangiaceae</taxon>
        <taxon>Nonomuraea</taxon>
    </lineage>
</organism>
<dbReference type="AlphaFoldDB" id="A0A438MG89"/>
<evidence type="ECO:0000313" key="1">
    <source>
        <dbReference type="EMBL" id="RVX44849.1"/>
    </source>
</evidence>
<protein>
    <recommendedName>
        <fullName evidence="3">DNA-binding protein (MmcQ/YjbR family)</fullName>
    </recommendedName>
</protein>
<dbReference type="Pfam" id="PF04237">
    <property type="entry name" value="YjbR"/>
    <property type="match status" value="1"/>
</dbReference>
<evidence type="ECO:0000313" key="2">
    <source>
        <dbReference type="Proteomes" id="UP000284824"/>
    </source>
</evidence>
<reference evidence="1 2" key="1">
    <citation type="submission" date="2019-01" db="EMBL/GenBank/DDBJ databases">
        <title>Sequencing the genomes of 1000 actinobacteria strains.</title>
        <authorList>
            <person name="Klenk H.-P."/>
        </authorList>
    </citation>
    <scope>NUCLEOTIDE SEQUENCE [LARGE SCALE GENOMIC DNA]</scope>
    <source>
        <strain evidence="1 2">DSM 43925</strain>
    </source>
</reference>
<dbReference type="Proteomes" id="UP000284824">
    <property type="component" value="Unassembled WGS sequence"/>
</dbReference>
<sequence length="125" mass="13762">MRDRLAELAGGLPGVVAEDSFGHVGFMLGRKRIAWLLIDHHGDGRLTLAVKAPPGELETLMAADPARYFRPAYVKSWVGVDLHDVEPDWAEIGALLEQAWRMTAGKRAVAAYDAEHADPDRAHDH</sequence>
<proteinExistence type="predicted"/>
<accession>A0A438MG89</accession>
<evidence type="ECO:0008006" key="3">
    <source>
        <dbReference type="Google" id="ProtNLM"/>
    </source>
</evidence>